<sequence>MKHATLVACVFLSMSAPAQAAWLHLCPAVAAPAGAPQAALPGPGAMRAVVAGVAELAGCRGVPLGTGAAQVEAIYPLPAADVPGSVILLQGVAGERFAPNSHTLPVPGAPAPAPAPMPLNTNLLAAASVRAFGREERVRVEHGEAGLQLSCRAGMRAAGVLVTGPWYLPRAQLAVRARFSGDGAFRVQVADTQDAAREHAHDLGKLGAVSGKSTLAMPMPAGLDRARWRQFVIQCPPHAASLVLDSLALEPVPGSPGRRATWIWEAARWQAGGALLDWAGREGIGELFIVVPLQEGRVREPAALAAFVQRAHAAGISVSSVDGDPHMVLPEQHGATIRRARAYAAYNASAAPEARLRAIQFDIEPYLLPANTIAPPEADRQYMALARALRRAAGKTTLEFVVPYWWSEKPELLAALAGAADGLAVMDYRTDPDEIVRFGVPFLDWAAHHGKRVHIALEAGPVAPETQRRYVRAPSGEAGSLVVAEAGGHRILVLLRAPAAVPGAAVYRLEGERVFDGSATSFHGDQARLRDLLPRLERDFSAWPGFAGVALHEWR</sequence>
<evidence type="ECO:0000313" key="3">
    <source>
        <dbReference type="Proteomes" id="UP001596050"/>
    </source>
</evidence>
<feature type="chain" id="PRO_5046085602" description="DUF4434 domain-containing protein" evidence="1">
    <location>
        <begin position="21"/>
        <end position="555"/>
    </location>
</feature>
<accession>A0ABW0LCK5</accession>
<reference evidence="3" key="1">
    <citation type="journal article" date="2019" name="Int. J. Syst. Evol. Microbiol.">
        <title>The Global Catalogue of Microorganisms (GCM) 10K type strain sequencing project: providing services to taxonomists for standard genome sequencing and annotation.</title>
        <authorList>
            <consortium name="The Broad Institute Genomics Platform"/>
            <consortium name="The Broad Institute Genome Sequencing Center for Infectious Disease"/>
            <person name="Wu L."/>
            <person name="Ma J."/>
        </authorList>
    </citation>
    <scope>NUCLEOTIDE SEQUENCE [LARGE SCALE GENOMIC DNA]</scope>
    <source>
        <strain evidence="3">KACC 12649</strain>
    </source>
</reference>
<keyword evidence="1" id="KW-0732">Signal</keyword>
<keyword evidence="3" id="KW-1185">Reference proteome</keyword>
<gene>
    <name evidence="2" type="ORF">ACFPN5_20100</name>
</gene>
<comment type="caution">
    <text evidence="2">The sequence shown here is derived from an EMBL/GenBank/DDBJ whole genome shotgun (WGS) entry which is preliminary data.</text>
</comment>
<dbReference type="Proteomes" id="UP001596050">
    <property type="component" value="Unassembled WGS sequence"/>
</dbReference>
<evidence type="ECO:0008006" key="4">
    <source>
        <dbReference type="Google" id="ProtNLM"/>
    </source>
</evidence>
<organism evidence="2 3">
    <name type="scientific">Massilia niabensis</name>
    <dbReference type="NCBI Taxonomy" id="544910"/>
    <lineage>
        <taxon>Bacteria</taxon>
        <taxon>Pseudomonadati</taxon>
        <taxon>Pseudomonadota</taxon>
        <taxon>Betaproteobacteria</taxon>
        <taxon>Burkholderiales</taxon>
        <taxon>Oxalobacteraceae</taxon>
        <taxon>Telluria group</taxon>
        <taxon>Massilia</taxon>
    </lineage>
</organism>
<dbReference type="EMBL" id="JBHSMU010000015">
    <property type="protein sequence ID" value="MFC5462121.1"/>
    <property type="molecule type" value="Genomic_DNA"/>
</dbReference>
<protein>
    <recommendedName>
        <fullName evidence="4">DUF4434 domain-containing protein</fullName>
    </recommendedName>
</protein>
<feature type="signal peptide" evidence="1">
    <location>
        <begin position="1"/>
        <end position="20"/>
    </location>
</feature>
<evidence type="ECO:0000256" key="1">
    <source>
        <dbReference type="SAM" id="SignalP"/>
    </source>
</evidence>
<name>A0ABW0LCK5_9BURK</name>
<evidence type="ECO:0000313" key="2">
    <source>
        <dbReference type="EMBL" id="MFC5462121.1"/>
    </source>
</evidence>
<dbReference type="RefSeq" id="WP_379785571.1">
    <property type="nucleotide sequence ID" value="NZ_JBHSMU010000015.1"/>
</dbReference>
<proteinExistence type="predicted"/>